<dbReference type="GO" id="GO:0003723">
    <property type="term" value="F:RNA binding"/>
    <property type="evidence" value="ECO:0007669"/>
    <property type="project" value="TreeGrafter"/>
</dbReference>
<dbReference type="EMBL" id="JH817561">
    <property type="protein sequence ID" value="EKC25166.1"/>
    <property type="molecule type" value="Genomic_DNA"/>
</dbReference>
<evidence type="ECO:0000313" key="4">
    <source>
        <dbReference type="EMBL" id="EKC25166.1"/>
    </source>
</evidence>
<accession>K1QUE8</accession>
<evidence type="ECO:0000256" key="1">
    <source>
        <dbReference type="ARBA" id="ARBA00022723"/>
    </source>
</evidence>
<dbReference type="InParanoid" id="K1QUE8"/>
<evidence type="ECO:0000259" key="3">
    <source>
        <dbReference type="Pfam" id="PF08210"/>
    </source>
</evidence>
<reference evidence="4" key="1">
    <citation type="journal article" date="2012" name="Nature">
        <title>The oyster genome reveals stress adaptation and complexity of shell formation.</title>
        <authorList>
            <person name="Zhang G."/>
            <person name="Fang X."/>
            <person name="Guo X."/>
            <person name="Li L."/>
            <person name="Luo R."/>
            <person name="Xu F."/>
            <person name="Yang P."/>
            <person name="Zhang L."/>
            <person name="Wang X."/>
            <person name="Qi H."/>
            <person name="Xiong Z."/>
            <person name="Que H."/>
            <person name="Xie Y."/>
            <person name="Holland P.W."/>
            <person name="Paps J."/>
            <person name="Zhu Y."/>
            <person name="Wu F."/>
            <person name="Chen Y."/>
            <person name="Wang J."/>
            <person name="Peng C."/>
            <person name="Meng J."/>
            <person name="Yang L."/>
            <person name="Liu J."/>
            <person name="Wen B."/>
            <person name="Zhang N."/>
            <person name="Huang Z."/>
            <person name="Zhu Q."/>
            <person name="Feng Y."/>
            <person name="Mount A."/>
            <person name="Hedgecock D."/>
            <person name="Xu Z."/>
            <person name="Liu Y."/>
            <person name="Domazet-Loso T."/>
            <person name="Du Y."/>
            <person name="Sun X."/>
            <person name="Zhang S."/>
            <person name="Liu B."/>
            <person name="Cheng P."/>
            <person name="Jiang X."/>
            <person name="Li J."/>
            <person name="Fan D."/>
            <person name="Wang W."/>
            <person name="Fu W."/>
            <person name="Wang T."/>
            <person name="Wang B."/>
            <person name="Zhang J."/>
            <person name="Peng Z."/>
            <person name="Li Y."/>
            <person name="Li N."/>
            <person name="Wang J."/>
            <person name="Chen M."/>
            <person name="He Y."/>
            <person name="Tan F."/>
            <person name="Song X."/>
            <person name="Zheng Q."/>
            <person name="Huang R."/>
            <person name="Yang H."/>
            <person name="Du X."/>
            <person name="Chen L."/>
            <person name="Yang M."/>
            <person name="Gaffney P.M."/>
            <person name="Wang S."/>
            <person name="Luo L."/>
            <person name="She Z."/>
            <person name="Ming Y."/>
            <person name="Huang W."/>
            <person name="Zhang S."/>
            <person name="Huang B."/>
            <person name="Zhang Y."/>
            <person name="Qu T."/>
            <person name="Ni P."/>
            <person name="Miao G."/>
            <person name="Wang J."/>
            <person name="Wang Q."/>
            <person name="Steinberg C.E."/>
            <person name="Wang H."/>
            <person name="Li N."/>
            <person name="Qian L."/>
            <person name="Zhang G."/>
            <person name="Li Y."/>
            <person name="Yang H."/>
            <person name="Liu X."/>
            <person name="Wang J."/>
            <person name="Yin Y."/>
            <person name="Wang J."/>
        </authorList>
    </citation>
    <scope>NUCLEOTIDE SEQUENCE [LARGE SCALE GENOMIC DNA]</scope>
    <source>
        <strain evidence="4">05x7-T-G4-1.051#20</strain>
    </source>
</reference>
<evidence type="ECO:0000256" key="2">
    <source>
        <dbReference type="ARBA" id="ARBA00022801"/>
    </source>
</evidence>
<dbReference type="InterPro" id="IPR013158">
    <property type="entry name" value="AID"/>
</dbReference>
<dbReference type="GO" id="GO:0008270">
    <property type="term" value="F:zinc ion binding"/>
    <property type="evidence" value="ECO:0007669"/>
    <property type="project" value="InterPro"/>
</dbReference>
<dbReference type="PANTHER" id="PTHR13857">
    <property type="entry name" value="MRNA EDITING ENZYME"/>
    <property type="match status" value="1"/>
</dbReference>
<dbReference type="Pfam" id="PF08210">
    <property type="entry name" value="APOBEC_N"/>
    <property type="match status" value="1"/>
</dbReference>
<dbReference type="GO" id="GO:0016554">
    <property type="term" value="P:cytidine to uridine editing"/>
    <property type="evidence" value="ECO:0007669"/>
    <property type="project" value="TreeGrafter"/>
</dbReference>
<dbReference type="InterPro" id="IPR050610">
    <property type="entry name" value="APOBEC_Cyt_Deaminase"/>
</dbReference>
<dbReference type="HOGENOM" id="CLU_1455768_0_0_1"/>
<dbReference type="GO" id="GO:0004126">
    <property type="term" value="F:cytidine deaminase activity"/>
    <property type="evidence" value="ECO:0007669"/>
    <property type="project" value="TreeGrafter"/>
</dbReference>
<dbReference type="AlphaFoldDB" id="K1QUE8"/>
<gene>
    <name evidence="4" type="ORF">CGI_10004727</name>
</gene>
<sequence>MYETNLDHQDWDKAKSTCLICKIDDNITVNLEDKTIGEEGTHAEEFLLQELEKKSEVRNVTIFMNNSPCSTPNHTCADKLLKYLDASENVRMTMYVTRLYMIARESCKRDGHSEDITNGSVHSAGLQRLKQHARCEINAFNKNVWEELLNITKMTKEFKEEFMSKYCNVRSRKEEDDCIRSDLEII</sequence>
<dbReference type="PROSITE" id="PS00903">
    <property type="entry name" value="CYT_DCMP_DEAMINASES_1"/>
    <property type="match status" value="1"/>
</dbReference>
<dbReference type="GO" id="GO:0005634">
    <property type="term" value="C:nucleus"/>
    <property type="evidence" value="ECO:0007669"/>
    <property type="project" value="TreeGrafter"/>
</dbReference>
<organism evidence="4">
    <name type="scientific">Magallana gigas</name>
    <name type="common">Pacific oyster</name>
    <name type="synonym">Crassostrea gigas</name>
    <dbReference type="NCBI Taxonomy" id="29159"/>
    <lineage>
        <taxon>Eukaryota</taxon>
        <taxon>Metazoa</taxon>
        <taxon>Spiralia</taxon>
        <taxon>Lophotrochozoa</taxon>
        <taxon>Mollusca</taxon>
        <taxon>Bivalvia</taxon>
        <taxon>Autobranchia</taxon>
        <taxon>Pteriomorphia</taxon>
        <taxon>Ostreida</taxon>
        <taxon>Ostreoidea</taxon>
        <taxon>Ostreidae</taxon>
        <taxon>Magallana</taxon>
    </lineage>
</organism>
<dbReference type="Gene3D" id="3.40.140.10">
    <property type="entry name" value="Cytidine Deaminase, domain 2"/>
    <property type="match status" value="1"/>
</dbReference>
<feature type="domain" description="Activation-induced cytidine deaminase AID" evidence="3">
    <location>
        <begin position="21"/>
        <end position="150"/>
    </location>
</feature>
<keyword evidence="1" id="KW-0479">Metal-binding</keyword>
<protein>
    <recommendedName>
        <fullName evidence="3">Activation-induced cytidine deaminase AID domain-containing protein</fullName>
    </recommendedName>
</protein>
<dbReference type="GO" id="GO:0005737">
    <property type="term" value="C:cytoplasm"/>
    <property type="evidence" value="ECO:0007669"/>
    <property type="project" value="TreeGrafter"/>
</dbReference>
<proteinExistence type="predicted"/>
<dbReference type="InterPro" id="IPR016192">
    <property type="entry name" value="APOBEC/CMP_deaminase_Zn-bd"/>
</dbReference>
<name>K1QUE8_MAGGI</name>
<keyword evidence="2" id="KW-0378">Hydrolase</keyword>